<dbReference type="Pfam" id="PF00210">
    <property type="entry name" value="Ferritin"/>
    <property type="match status" value="1"/>
</dbReference>
<accession>A0A6M8HYU2</accession>
<evidence type="ECO:0000256" key="2">
    <source>
        <dbReference type="RuleBase" id="RU003875"/>
    </source>
</evidence>
<dbReference type="Gene3D" id="1.20.1260.10">
    <property type="match status" value="1"/>
</dbReference>
<evidence type="ECO:0000313" key="4">
    <source>
        <dbReference type="EMBL" id="QKE93387.1"/>
    </source>
</evidence>
<dbReference type="PROSITE" id="PS00819">
    <property type="entry name" value="DPS_2"/>
    <property type="match status" value="1"/>
</dbReference>
<evidence type="ECO:0000259" key="3">
    <source>
        <dbReference type="Pfam" id="PF00210"/>
    </source>
</evidence>
<geneLocation type="plasmid" evidence="4 5">
    <name>unnamed2</name>
</geneLocation>
<dbReference type="InterPro" id="IPR008331">
    <property type="entry name" value="Ferritin_DPS_dom"/>
</dbReference>
<dbReference type="PANTHER" id="PTHR42932:SF3">
    <property type="entry name" value="DNA PROTECTION DURING STARVATION PROTEIN"/>
    <property type="match status" value="1"/>
</dbReference>
<name>A0A6M8HYU2_9PROT</name>
<keyword evidence="5" id="KW-1185">Reference proteome</keyword>
<feature type="domain" description="Ferritin/DPS" evidence="3">
    <location>
        <begin position="12"/>
        <end position="148"/>
    </location>
</feature>
<dbReference type="PANTHER" id="PTHR42932">
    <property type="entry name" value="GENERAL STRESS PROTEIN 20U"/>
    <property type="match status" value="1"/>
</dbReference>
<dbReference type="PROSITE" id="PS00818">
    <property type="entry name" value="DPS_1"/>
    <property type="match status" value="1"/>
</dbReference>
<evidence type="ECO:0000256" key="1">
    <source>
        <dbReference type="ARBA" id="ARBA00009497"/>
    </source>
</evidence>
<dbReference type="RefSeq" id="WP_171837578.1">
    <property type="nucleotide sequence ID" value="NZ_CP053710.1"/>
</dbReference>
<sequence length="154" mass="16905">MALERNHDVQQSLRQVLADTYALYGKTHGYHWNVTGPNFASLHTLFEQQYTELWASVDELAERIRSLGSLAPQGFGAVEDMSTIAGGDSENPAAVMVEDLLRGHETVIAAIRSAFAVAEADRDQVTQGLLTDRQGAHEKHAWMLRASLGVQVTT</sequence>
<proteinExistence type="inferred from homology"/>
<keyword evidence="4" id="KW-0614">Plasmid</keyword>
<dbReference type="SUPFAM" id="SSF47240">
    <property type="entry name" value="Ferritin-like"/>
    <property type="match status" value="1"/>
</dbReference>
<comment type="similarity">
    <text evidence="1 2">Belongs to the Dps family.</text>
</comment>
<evidence type="ECO:0000313" key="5">
    <source>
        <dbReference type="Proteomes" id="UP000500767"/>
    </source>
</evidence>
<dbReference type="GO" id="GO:0016722">
    <property type="term" value="F:oxidoreductase activity, acting on metal ions"/>
    <property type="evidence" value="ECO:0007669"/>
    <property type="project" value="InterPro"/>
</dbReference>
<dbReference type="GO" id="GO:0008199">
    <property type="term" value="F:ferric iron binding"/>
    <property type="evidence" value="ECO:0007669"/>
    <property type="project" value="InterPro"/>
</dbReference>
<dbReference type="PRINTS" id="PR01346">
    <property type="entry name" value="HELNAPAPROT"/>
</dbReference>
<dbReference type="InterPro" id="IPR012347">
    <property type="entry name" value="Ferritin-like"/>
</dbReference>
<organism evidence="4 5">
    <name type="scientific">Lichenicola cladoniae</name>
    <dbReference type="NCBI Taxonomy" id="1484109"/>
    <lineage>
        <taxon>Bacteria</taxon>
        <taxon>Pseudomonadati</taxon>
        <taxon>Pseudomonadota</taxon>
        <taxon>Alphaproteobacteria</taxon>
        <taxon>Acetobacterales</taxon>
        <taxon>Acetobacteraceae</taxon>
        <taxon>Lichenicola</taxon>
    </lineage>
</organism>
<dbReference type="EMBL" id="CP053710">
    <property type="protein sequence ID" value="QKE93387.1"/>
    <property type="molecule type" value="Genomic_DNA"/>
</dbReference>
<dbReference type="InterPro" id="IPR009078">
    <property type="entry name" value="Ferritin-like_SF"/>
</dbReference>
<dbReference type="CDD" id="cd01043">
    <property type="entry name" value="DPS"/>
    <property type="match status" value="1"/>
</dbReference>
<dbReference type="InterPro" id="IPR023188">
    <property type="entry name" value="DPS_DNA-bd_CS"/>
</dbReference>
<dbReference type="InterPro" id="IPR002177">
    <property type="entry name" value="DPS_DNA-bd"/>
</dbReference>
<gene>
    <name evidence="4" type="ORF">HN018_24665</name>
</gene>
<dbReference type="PIRSF" id="PIRSF005900">
    <property type="entry name" value="Dps"/>
    <property type="match status" value="1"/>
</dbReference>
<dbReference type="KEGG" id="lck:HN018_24665"/>
<reference evidence="4 5" key="1">
    <citation type="journal article" date="2014" name="World J. Microbiol. Biotechnol.">
        <title>Biodiversity and physiological characteristics of Antarctic and Arctic lichens-associated bacteria.</title>
        <authorList>
            <person name="Lee Y.M."/>
            <person name="Kim E.H."/>
            <person name="Lee H.K."/>
            <person name="Hong S.G."/>
        </authorList>
    </citation>
    <scope>NUCLEOTIDE SEQUENCE [LARGE SCALE GENOMIC DNA]</scope>
    <source>
        <strain evidence="4 5">PAMC 26569</strain>
        <plasmid evidence="4">unnamed2</plasmid>
    </source>
</reference>
<dbReference type="Proteomes" id="UP000500767">
    <property type="component" value="Plasmid unnamed2"/>
</dbReference>
<protein>
    <submittedName>
        <fullName evidence="4">DNA starvation/stationary phase protection protein</fullName>
    </submittedName>
</protein>
<dbReference type="AlphaFoldDB" id="A0A6M8HYU2"/>